<evidence type="ECO:0000313" key="3">
    <source>
        <dbReference type="Proteomes" id="UP000319848"/>
    </source>
</evidence>
<dbReference type="InterPro" id="IPR025367">
    <property type="entry name" value="DUF4271"/>
</dbReference>
<name>A0A562LZ08_9FLAO</name>
<comment type="caution">
    <text evidence="2">The sequence shown here is derived from an EMBL/GenBank/DDBJ whole genome shotgun (WGS) entry which is preliminary data.</text>
</comment>
<dbReference type="Proteomes" id="UP000319848">
    <property type="component" value="Unassembled WGS sequence"/>
</dbReference>
<feature type="transmembrane region" description="Helical" evidence="1">
    <location>
        <begin position="106"/>
        <end position="126"/>
    </location>
</feature>
<accession>A0A562LZ08</accession>
<keyword evidence="1" id="KW-0472">Membrane</keyword>
<dbReference type="STRING" id="1341154.FCR2A7T_01990"/>
<keyword evidence="3" id="KW-1185">Reference proteome</keyword>
<evidence type="ECO:0000313" key="2">
    <source>
        <dbReference type="EMBL" id="TWI12889.1"/>
    </source>
</evidence>
<evidence type="ECO:0000256" key="1">
    <source>
        <dbReference type="SAM" id="Phobius"/>
    </source>
</evidence>
<feature type="transmembrane region" description="Helical" evidence="1">
    <location>
        <begin position="26"/>
        <end position="45"/>
    </location>
</feature>
<proteinExistence type="predicted"/>
<organism evidence="2 3">
    <name type="scientific">Flavobacterium cauense R2A-7</name>
    <dbReference type="NCBI Taxonomy" id="1341154"/>
    <lineage>
        <taxon>Bacteria</taxon>
        <taxon>Pseudomonadati</taxon>
        <taxon>Bacteroidota</taxon>
        <taxon>Flavobacteriia</taxon>
        <taxon>Flavobacteriales</taxon>
        <taxon>Flavobacteriaceae</taxon>
        <taxon>Flavobacterium</taxon>
    </lineage>
</organism>
<dbReference type="AlphaFoldDB" id="A0A562LZ08"/>
<feature type="transmembrane region" description="Helical" evidence="1">
    <location>
        <begin position="150"/>
        <end position="168"/>
    </location>
</feature>
<feature type="transmembrane region" description="Helical" evidence="1">
    <location>
        <begin position="174"/>
        <end position="194"/>
    </location>
</feature>
<dbReference type="RefSeq" id="WP_240471522.1">
    <property type="nucleotide sequence ID" value="NZ_AVBI01000001.1"/>
</dbReference>
<feature type="transmembrane region" description="Helical" evidence="1">
    <location>
        <begin position="74"/>
        <end position="100"/>
    </location>
</feature>
<protein>
    <submittedName>
        <fullName evidence="2">Uncharacterized protein DUF4271</fullName>
    </submittedName>
</protein>
<gene>
    <name evidence="2" type="ORF">IP98_01364</name>
</gene>
<keyword evidence="1" id="KW-0812">Transmembrane</keyword>
<feature type="transmembrane region" description="Helical" evidence="1">
    <location>
        <begin position="206"/>
        <end position="228"/>
    </location>
</feature>
<dbReference type="EMBL" id="VLKQ01000005">
    <property type="protein sequence ID" value="TWI12889.1"/>
    <property type="molecule type" value="Genomic_DNA"/>
</dbReference>
<keyword evidence="1" id="KW-1133">Transmembrane helix</keyword>
<reference evidence="2 3" key="1">
    <citation type="journal article" date="2015" name="Stand. Genomic Sci.">
        <title>Genomic Encyclopedia of Bacterial and Archaeal Type Strains, Phase III: the genomes of soil and plant-associated and newly described type strains.</title>
        <authorList>
            <person name="Whitman W.B."/>
            <person name="Woyke T."/>
            <person name="Klenk H.P."/>
            <person name="Zhou Y."/>
            <person name="Lilburn T.G."/>
            <person name="Beck B.J."/>
            <person name="De Vos P."/>
            <person name="Vandamme P."/>
            <person name="Eisen J.A."/>
            <person name="Garrity G."/>
            <person name="Hugenholtz P."/>
            <person name="Kyrpides N.C."/>
        </authorList>
    </citation>
    <scope>NUCLEOTIDE SEQUENCE [LARGE SCALE GENOMIC DNA]</scope>
    <source>
        <strain evidence="2 3">CGMCC 1.7270</strain>
    </source>
</reference>
<dbReference type="Pfam" id="PF14093">
    <property type="entry name" value="DUF4271"/>
    <property type="match status" value="1"/>
</dbReference>
<sequence>MLKISIFTSAMMDLIFNERIPENKDWATILFVLCFTLIAINRAVFEVRFAEFIRIAVSDKYLKIYRDSGNMKSWFTISMFIVQLISFAFLIQITLAYFGLTTKTNWISYIQIITLLGVFILSKYLVEKIIATTFNIEDFNEQFNLQKVNYRTYIGLLVLPINVLLFYNDFLSKTLLLVIISIILIINILTYFFSLKNYQNLILSKFFYFILYLCALEIAPYYFMYYWFTKS</sequence>